<keyword evidence="2" id="KW-1133">Transmembrane helix</keyword>
<keyword evidence="2" id="KW-0472">Membrane</keyword>
<dbReference type="RefSeq" id="WP_092813794.1">
    <property type="nucleotide sequence ID" value="NZ_FMVW01000005.1"/>
</dbReference>
<accession>A0A1G5NQT7</accession>
<keyword evidence="2" id="KW-0812">Transmembrane</keyword>
<feature type="compositionally biased region" description="Basic and acidic residues" evidence="1">
    <location>
        <begin position="1"/>
        <end position="25"/>
    </location>
</feature>
<dbReference type="STRING" id="1120955.SAMN03080610_02524"/>
<feature type="region of interest" description="Disordered" evidence="1">
    <location>
        <begin position="1"/>
        <end position="46"/>
    </location>
</feature>
<reference evidence="3 4" key="1">
    <citation type="submission" date="2016-10" db="EMBL/GenBank/DDBJ databases">
        <authorList>
            <person name="de Groot N.N."/>
        </authorList>
    </citation>
    <scope>NUCLEOTIDE SEQUENCE [LARGE SCALE GENOMIC DNA]</scope>
    <source>
        <strain evidence="3 4">DSM 2698</strain>
    </source>
</reference>
<dbReference type="EMBL" id="FMVW01000005">
    <property type="protein sequence ID" value="SCZ39757.1"/>
    <property type="molecule type" value="Genomic_DNA"/>
</dbReference>
<organism evidence="3 4">
    <name type="scientific">Afifella marina DSM 2698</name>
    <dbReference type="NCBI Taxonomy" id="1120955"/>
    <lineage>
        <taxon>Bacteria</taxon>
        <taxon>Pseudomonadati</taxon>
        <taxon>Pseudomonadota</taxon>
        <taxon>Alphaproteobacteria</taxon>
        <taxon>Hyphomicrobiales</taxon>
        <taxon>Afifellaceae</taxon>
        <taxon>Afifella</taxon>
    </lineage>
</organism>
<feature type="transmembrane region" description="Helical" evidence="2">
    <location>
        <begin position="61"/>
        <end position="78"/>
    </location>
</feature>
<sequence length="84" mass="9484">MSEDREAKRSREAREALERVHRDSEAVGTSSLARAAGRAKDHLAGADAPANDRVEVWGRRVGRGLSIVFVMWLLWYLVSTYLTR</sequence>
<evidence type="ECO:0000313" key="4">
    <source>
        <dbReference type="Proteomes" id="UP000199347"/>
    </source>
</evidence>
<evidence type="ECO:0000256" key="2">
    <source>
        <dbReference type="SAM" id="Phobius"/>
    </source>
</evidence>
<evidence type="ECO:0000313" key="3">
    <source>
        <dbReference type="EMBL" id="SCZ39757.1"/>
    </source>
</evidence>
<protein>
    <submittedName>
        <fullName evidence="3">Uncharacterized protein</fullName>
    </submittedName>
</protein>
<proteinExistence type="predicted"/>
<dbReference type="AlphaFoldDB" id="A0A1G5NQT7"/>
<dbReference type="OrthoDB" id="8449218at2"/>
<gene>
    <name evidence="3" type="ORF">SAMN03080610_02524</name>
</gene>
<dbReference type="Proteomes" id="UP000199347">
    <property type="component" value="Unassembled WGS sequence"/>
</dbReference>
<evidence type="ECO:0000256" key="1">
    <source>
        <dbReference type="SAM" id="MobiDB-lite"/>
    </source>
</evidence>
<keyword evidence="4" id="KW-1185">Reference proteome</keyword>
<name>A0A1G5NQT7_AFIMA</name>